<evidence type="ECO:0000313" key="2">
    <source>
        <dbReference type="EMBL" id="GBQ02880.1"/>
    </source>
</evidence>
<comment type="caution">
    <text evidence="2">The sequence shown here is derived from an EMBL/GenBank/DDBJ whole genome shotgun (WGS) entry which is preliminary data.</text>
</comment>
<organism evidence="2 3">
    <name type="scientific">Streptomyces spongiicola</name>
    <dbReference type="NCBI Taxonomy" id="1690221"/>
    <lineage>
        <taxon>Bacteria</taxon>
        <taxon>Bacillati</taxon>
        <taxon>Actinomycetota</taxon>
        <taxon>Actinomycetes</taxon>
        <taxon>Kitasatosporales</taxon>
        <taxon>Streptomycetaceae</taxon>
        <taxon>Streptomyces</taxon>
    </lineage>
</organism>
<name>A0A388T4F1_9ACTN</name>
<feature type="region of interest" description="Disordered" evidence="1">
    <location>
        <begin position="69"/>
        <end position="95"/>
    </location>
</feature>
<feature type="region of interest" description="Disordered" evidence="1">
    <location>
        <begin position="1"/>
        <end position="22"/>
    </location>
</feature>
<dbReference type="Proteomes" id="UP000265354">
    <property type="component" value="Unassembled WGS sequence"/>
</dbReference>
<gene>
    <name evidence="2" type="ORF">SSP531S_43440</name>
</gene>
<evidence type="ECO:0000256" key="1">
    <source>
        <dbReference type="SAM" id="MobiDB-lite"/>
    </source>
</evidence>
<sequence>MNRVVFPRRAPDTTRVGRPPAVRPYERRPMAQRPCRRTGASGRAEALAGAVRLFTRSPVHRFSFEDAPAFRPGRNRSSRVAGHGIEQSPSGRLVVSTHRTEDGLKQVDDLGVEGPPVGPGLLDEAFMQVSGQTERDPLLRFHATMMP</sequence>
<dbReference type="EMBL" id="BGZL01000013">
    <property type="protein sequence ID" value="GBQ02880.1"/>
    <property type="molecule type" value="Genomic_DNA"/>
</dbReference>
<reference evidence="2 3" key="1">
    <citation type="submission" date="2018-07" db="EMBL/GenBank/DDBJ databases">
        <title>Whole Genome Shotgun Sequence of Streptomyces spongiicola strain 531S.</title>
        <authorList>
            <person name="Dohra H."/>
            <person name="Kodani S."/>
        </authorList>
    </citation>
    <scope>NUCLEOTIDE SEQUENCE [LARGE SCALE GENOMIC DNA]</scope>
    <source>
        <strain evidence="2 3">531S</strain>
    </source>
</reference>
<dbReference type="AlphaFoldDB" id="A0A388T4F1"/>
<accession>A0A388T4F1</accession>
<protein>
    <submittedName>
        <fullName evidence="2">Uncharacterized protein</fullName>
    </submittedName>
</protein>
<evidence type="ECO:0000313" key="3">
    <source>
        <dbReference type="Proteomes" id="UP000265354"/>
    </source>
</evidence>
<proteinExistence type="predicted"/>